<evidence type="ECO:0000259" key="8">
    <source>
        <dbReference type="Pfam" id="PF03936"/>
    </source>
</evidence>
<evidence type="ECO:0000259" key="7">
    <source>
        <dbReference type="Pfam" id="PF01397"/>
    </source>
</evidence>
<evidence type="ECO:0000256" key="6">
    <source>
        <dbReference type="SAM" id="MobiDB-lite"/>
    </source>
</evidence>
<evidence type="ECO:0000256" key="3">
    <source>
        <dbReference type="ARBA" id="ARBA00022723"/>
    </source>
</evidence>
<dbReference type="GO" id="GO:0016829">
    <property type="term" value="F:lyase activity"/>
    <property type="evidence" value="ECO:0007669"/>
    <property type="project" value="UniProtKB-KW"/>
</dbReference>
<dbReference type="Gene3D" id="1.10.600.10">
    <property type="entry name" value="Farnesyl Diphosphate Synthase"/>
    <property type="match status" value="1"/>
</dbReference>
<keyword evidence="10" id="KW-1185">Reference proteome</keyword>
<dbReference type="PANTHER" id="PTHR31225:SF253">
    <property type="entry name" value="SESQUITERPENE SYNTHASE 31"/>
    <property type="match status" value="1"/>
</dbReference>
<dbReference type="InterPro" id="IPR034741">
    <property type="entry name" value="Terpene_cyclase-like_1_C"/>
</dbReference>
<dbReference type="CDD" id="cd00684">
    <property type="entry name" value="Terpene_cyclase_plant_C1"/>
    <property type="match status" value="1"/>
</dbReference>
<dbReference type="InterPro" id="IPR044814">
    <property type="entry name" value="Terpene_cyclase_plant_C1"/>
</dbReference>
<evidence type="ECO:0000256" key="4">
    <source>
        <dbReference type="ARBA" id="ARBA00022842"/>
    </source>
</evidence>
<name>A0ABD3S705_9LAMI</name>
<feature type="region of interest" description="Disordered" evidence="6">
    <location>
        <begin position="1"/>
        <end position="20"/>
    </location>
</feature>
<comment type="caution">
    <text evidence="9">The sequence shown here is derived from an EMBL/GenBank/DDBJ whole genome shotgun (WGS) entry which is preliminary data.</text>
</comment>
<dbReference type="SFLD" id="SFLDG01019">
    <property type="entry name" value="Terpene_Cyclase_Like_1_C_Termi"/>
    <property type="match status" value="1"/>
</dbReference>
<protein>
    <submittedName>
        <fullName evidence="9">Uncharacterized protein</fullName>
    </submittedName>
</protein>
<keyword evidence="4" id="KW-0460">Magnesium</keyword>
<dbReference type="Proteomes" id="UP001634393">
    <property type="component" value="Unassembled WGS sequence"/>
</dbReference>
<dbReference type="InterPro" id="IPR001906">
    <property type="entry name" value="Terpene_synth_N"/>
</dbReference>
<sequence>MDSTESIAVDGPSSCPTNIRPPVTTFSPSMWGDTFMSYSVDDQVQERYAEAIQELKEEVRRTIIADGNTKTEILILIDTLERLGVAYHFEQEIGEKLEQILKSDANLNMNKDEEDCDLFTIALEFRLFRRHRYHVSCGIFEKFIDEDKKFKETLNGNIEALLSFYEATQVRIHGEDILEEAVVFTTHHLNRLVQHLGLIWNWFGPSPLQDKVMRALKQSFHRGVPRIETRHFISIYEKDESNNESLLKLAKLDFNYLQNLYKKELFDLSRWWNEFDLKSKLSYARDRLVECYFWGMAFHFEPQYSFVRSAVAKSMQLASIVDDTYDNYASLEEAELFTECLERWDINEIDRLPDYMQIVYKHVLDTYEVFEIEASTRERSFAFAYAKESVKQLGRAYLKELKWFLGRQMPNFEEYFSNTVITSCIYLMFSASFIGMESASKETSDWLFSRPNMVVATAKLGRYVEDLGSHERENKGGQMLTAVECYMKQHGSSKQETLSKFIEHAEEGWKDVNAERLNIGSSIPKDIVELFLNYTRVADITYKNCEDGYTYPEKFLAHQIVSVLLDPIIL</sequence>
<evidence type="ECO:0000256" key="2">
    <source>
        <dbReference type="ARBA" id="ARBA00004721"/>
    </source>
</evidence>
<dbReference type="SFLD" id="SFLDS00005">
    <property type="entry name" value="Isoprenoid_Synthase_Type_I"/>
    <property type="match status" value="1"/>
</dbReference>
<keyword evidence="5" id="KW-0456">Lyase</keyword>
<dbReference type="SUPFAM" id="SSF48239">
    <property type="entry name" value="Terpenoid cyclases/Protein prenyltransferases"/>
    <property type="match status" value="1"/>
</dbReference>
<comment type="pathway">
    <text evidence="2">Secondary metabolite biosynthesis; terpenoid biosynthesis.</text>
</comment>
<dbReference type="InterPro" id="IPR050148">
    <property type="entry name" value="Terpene_synthase-like"/>
</dbReference>
<evidence type="ECO:0000313" key="9">
    <source>
        <dbReference type="EMBL" id="KAL3820177.1"/>
    </source>
</evidence>
<comment type="cofactor">
    <cofactor evidence="1">
        <name>Mg(2+)</name>
        <dbReference type="ChEBI" id="CHEBI:18420"/>
    </cofactor>
</comment>
<dbReference type="AlphaFoldDB" id="A0ABD3S705"/>
<dbReference type="InterPro" id="IPR008949">
    <property type="entry name" value="Isoprenoid_synthase_dom_sf"/>
</dbReference>
<feature type="domain" description="Terpene synthase N-terminal" evidence="7">
    <location>
        <begin position="30"/>
        <end position="196"/>
    </location>
</feature>
<dbReference type="InterPro" id="IPR008930">
    <property type="entry name" value="Terpenoid_cyclase/PrenylTrfase"/>
</dbReference>
<reference evidence="9 10" key="1">
    <citation type="submission" date="2024-12" db="EMBL/GenBank/DDBJ databases">
        <title>The unique morphological basis and parallel evolutionary history of personate flowers in Penstemon.</title>
        <authorList>
            <person name="Depatie T.H."/>
            <person name="Wessinger C.A."/>
        </authorList>
    </citation>
    <scope>NUCLEOTIDE SEQUENCE [LARGE SCALE GENOMIC DNA]</scope>
    <source>
        <strain evidence="9">WTNN_2</strain>
        <tissue evidence="9">Leaf</tissue>
    </source>
</reference>
<dbReference type="Pfam" id="PF01397">
    <property type="entry name" value="Terpene_synth"/>
    <property type="match status" value="1"/>
</dbReference>
<dbReference type="InterPro" id="IPR036965">
    <property type="entry name" value="Terpene_synth_N_sf"/>
</dbReference>
<dbReference type="Gene3D" id="1.50.10.130">
    <property type="entry name" value="Terpene synthase, N-terminal domain"/>
    <property type="match status" value="1"/>
</dbReference>
<dbReference type="GO" id="GO:0046872">
    <property type="term" value="F:metal ion binding"/>
    <property type="evidence" value="ECO:0007669"/>
    <property type="project" value="UniProtKB-KW"/>
</dbReference>
<dbReference type="FunFam" id="1.10.600.10:FF:000007">
    <property type="entry name" value="Isoprene synthase, chloroplastic"/>
    <property type="match status" value="1"/>
</dbReference>
<dbReference type="EMBL" id="JBJXBP010000007">
    <property type="protein sequence ID" value="KAL3820177.1"/>
    <property type="molecule type" value="Genomic_DNA"/>
</dbReference>
<proteinExistence type="predicted"/>
<evidence type="ECO:0000256" key="5">
    <source>
        <dbReference type="ARBA" id="ARBA00023239"/>
    </source>
</evidence>
<organism evidence="9 10">
    <name type="scientific">Penstemon smallii</name>
    <dbReference type="NCBI Taxonomy" id="265156"/>
    <lineage>
        <taxon>Eukaryota</taxon>
        <taxon>Viridiplantae</taxon>
        <taxon>Streptophyta</taxon>
        <taxon>Embryophyta</taxon>
        <taxon>Tracheophyta</taxon>
        <taxon>Spermatophyta</taxon>
        <taxon>Magnoliopsida</taxon>
        <taxon>eudicotyledons</taxon>
        <taxon>Gunneridae</taxon>
        <taxon>Pentapetalae</taxon>
        <taxon>asterids</taxon>
        <taxon>lamiids</taxon>
        <taxon>Lamiales</taxon>
        <taxon>Plantaginaceae</taxon>
        <taxon>Cheloneae</taxon>
        <taxon>Penstemon</taxon>
    </lineage>
</organism>
<dbReference type="FunFam" id="1.50.10.130:FF:000001">
    <property type="entry name" value="Isoprene synthase, chloroplastic"/>
    <property type="match status" value="1"/>
</dbReference>
<dbReference type="InterPro" id="IPR005630">
    <property type="entry name" value="Terpene_synthase_metal-bd"/>
</dbReference>
<dbReference type="SUPFAM" id="SSF48576">
    <property type="entry name" value="Terpenoid synthases"/>
    <property type="match status" value="1"/>
</dbReference>
<dbReference type="Pfam" id="PF03936">
    <property type="entry name" value="Terpene_synth_C"/>
    <property type="match status" value="1"/>
</dbReference>
<dbReference type="PANTHER" id="PTHR31225">
    <property type="entry name" value="OS04G0344100 PROTEIN-RELATED"/>
    <property type="match status" value="1"/>
</dbReference>
<gene>
    <name evidence="9" type="ORF">ACJIZ3_006082</name>
</gene>
<keyword evidence="3" id="KW-0479">Metal-binding</keyword>
<accession>A0ABD3S705</accession>
<evidence type="ECO:0000256" key="1">
    <source>
        <dbReference type="ARBA" id="ARBA00001946"/>
    </source>
</evidence>
<evidence type="ECO:0000313" key="10">
    <source>
        <dbReference type="Proteomes" id="UP001634393"/>
    </source>
</evidence>
<feature type="domain" description="Terpene synthase metal-binding" evidence="8">
    <location>
        <begin position="274"/>
        <end position="511"/>
    </location>
</feature>